<dbReference type="SUPFAM" id="SSF53335">
    <property type="entry name" value="S-adenosyl-L-methionine-dependent methyltransferases"/>
    <property type="match status" value="1"/>
</dbReference>
<dbReference type="EMBL" id="UFTA01000002">
    <property type="protein sequence ID" value="SUU92723.1"/>
    <property type="molecule type" value="Genomic_DNA"/>
</dbReference>
<accession>A0A380WV62</accession>
<dbReference type="AlphaFoldDB" id="A0A380WV62"/>
<feature type="domain" description="Carrier" evidence="3">
    <location>
        <begin position="502"/>
        <end position="583"/>
    </location>
</feature>
<sequence length="889" mass="103596">MGNIKELINDLNSKGILIWENEGKIAYKSPVGVMNEKIKNIIRTHKDELIKYLREESRIKRIKIIGNDALVEIEPSFNEESNYIDIKENAIDEVKIFEREATKLINDNNLSKWVNSANDVALRDIFKTFYCEGVFKENKYYSLKEIINILEIDVSYECFIEKWLRVLVENNIVMQGNEGYKILDYSYVDKIAEDYWKNFENIEEKINYGHDFFNYMNKCSDFLLDILQKKVNTVDILFPEGSDNSAVGVYSNNKGSRLFNKLVANIVYSYIQASEKEQAVKILEIGAGIGGTTRFIVDKIKNENFEYFYTDISFYFLNKAKEKYGTQNMKYKIFDINDSVYRQGFSNEKFDIILCANMLHNSKNGFEALKNINYLIKDKGIFIIIDETTEPEFLLTSIELNDALSNFYDDRAKDNGVFFTYKQWMKMFEVCKANIWIDFPQKNSDLSFTGQRLFVGNFNDSYSINEKIVRDSIDDCLKKVVVVDDIDKETSIKVGTEEKNEEVDKKILVEMIEIWEEILQSEDIKSTDNFFEVGGDSLVITQLITKLWNKYPKTKMLKWKEFTDIIFRYPVLKDLALFLEDFNNNNIKNEINENYNITELVSCDDPNKVYIFFHDGTGELNIYNNFVNVLNEKKKNVAIYGFRIENIKEFNIESLYEDLAIKYSSIIISQFKEQEIVLVGHCVGGLLALETGRILLDKDINLSEVVLISSYLNEGSILYGNNILKKYLESNFLMGIVFGEVIGNKQSTNPISLSEIENVMEYIENNRINSFERGVKETKYTNKELYTKLKDYEEGKLIPTQYVNTFDIFKKFFLAASEYRPSSYKGVLKFVHGNFNTNNFFMEGASLFSDNENLWKKVVDRNIIYYSVNGDHFSVINKENSIKIIEDLL</sequence>
<dbReference type="Gene3D" id="1.10.10.1830">
    <property type="entry name" value="Non-ribosomal peptide synthase, adenylation domain"/>
    <property type="match status" value="1"/>
</dbReference>
<proteinExistence type="predicted"/>
<evidence type="ECO:0000313" key="5">
    <source>
        <dbReference type="Proteomes" id="UP000255124"/>
    </source>
</evidence>
<organism evidence="4 5">
    <name type="scientific">Anaerococcus octavius</name>
    <dbReference type="NCBI Taxonomy" id="54007"/>
    <lineage>
        <taxon>Bacteria</taxon>
        <taxon>Bacillati</taxon>
        <taxon>Bacillota</taxon>
        <taxon>Tissierellia</taxon>
        <taxon>Tissierellales</taxon>
        <taxon>Peptoniphilaceae</taxon>
        <taxon>Anaerococcus</taxon>
    </lineage>
</organism>
<dbReference type="GO" id="GO:0016746">
    <property type="term" value="F:acyltransferase activity"/>
    <property type="evidence" value="ECO:0007669"/>
    <property type="project" value="UniProtKB-KW"/>
</dbReference>
<name>A0A380WV62_9FIRM</name>
<dbReference type="Pfam" id="PF08242">
    <property type="entry name" value="Methyltransf_12"/>
    <property type="match status" value="1"/>
</dbReference>
<dbReference type="Gene3D" id="3.40.50.1820">
    <property type="entry name" value="alpha/beta hydrolase"/>
    <property type="match status" value="1"/>
</dbReference>
<protein>
    <submittedName>
        <fullName evidence="4">Polyketide synthase PksR</fullName>
        <ecNumber evidence="4">2.3.1.-</ecNumber>
    </submittedName>
</protein>
<keyword evidence="1" id="KW-0596">Phosphopantetheine</keyword>
<evidence type="ECO:0000313" key="4">
    <source>
        <dbReference type="EMBL" id="SUU92723.1"/>
    </source>
</evidence>
<dbReference type="PROSITE" id="PS00012">
    <property type="entry name" value="PHOSPHOPANTETHEINE"/>
    <property type="match status" value="1"/>
</dbReference>
<dbReference type="Pfam" id="PF00550">
    <property type="entry name" value="PP-binding"/>
    <property type="match status" value="1"/>
</dbReference>
<dbReference type="InterPro" id="IPR006162">
    <property type="entry name" value="Ppantetheine_attach_site"/>
</dbReference>
<reference evidence="4 5" key="1">
    <citation type="submission" date="2018-06" db="EMBL/GenBank/DDBJ databases">
        <authorList>
            <consortium name="Pathogen Informatics"/>
            <person name="Doyle S."/>
        </authorList>
    </citation>
    <scope>NUCLEOTIDE SEQUENCE [LARGE SCALE GENOMIC DNA]</scope>
    <source>
        <strain evidence="4 5">NCTC9810</strain>
    </source>
</reference>
<gene>
    <name evidence="4" type="primary">pksR</name>
    <name evidence="4" type="ORF">NCTC9810_01060</name>
</gene>
<dbReference type="InterPro" id="IPR009081">
    <property type="entry name" value="PP-bd_ACP"/>
</dbReference>
<keyword evidence="2" id="KW-0597">Phosphoprotein</keyword>
<dbReference type="Gene3D" id="3.40.50.150">
    <property type="entry name" value="Vaccinia Virus protein VP39"/>
    <property type="match status" value="1"/>
</dbReference>
<evidence type="ECO:0000256" key="2">
    <source>
        <dbReference type="ARBA" id="ARBA00022553"/>
    </source>
</evidence>
<dbReference type="InterPro" id="IPR013217">
    <property type="entry name" value="Methyltransf_12"/>
</dbReference>
<dbReference type="PROSITE" id="PS50075">
    <property type="entry name" value="CARRIER"/>
    <property type="match status" value="1"/>
</dbReference>
<dbReference type="OrthoDB" id="9778383at2"/>
<dbReference type="InterPro" id="IPR036736">
    <property type="entry name" value="ACP-like_sf"/>
</dbReference>
<dbReference type="InterPro" id="IPR044894">
    <property type="entry name" value="TubC_N_sf"/>
</dbReference>
<dbReference type="InterPro" id="IPR029063">
    <property type="entry name" value="SAM-dependent_MTases_sf"/>
</dbReference>
<evidence type="ECO:0000256" key="1">
    <source>
        <dbReference type="ARBA" id="ARBA00022450"/>
    </source>
</evidence>
<keyword evidence="4" id="KW-0808">Transferase</keyword>
<dbReference type="CDD" id="cd02440">
    <property type="entry name" value="AdoMet_MTases"/>
    <property type="match status" value="1"/>
</dbReference>
<dbReference type="InterPro" id="IPR029058">
    <property type="entry name" value="AB_hydrolase_fold"/>
</dbReference>
<dbReference type="RefSeq" id="WP_115595411.1">
    <property type="nucleotide sequence ID" value="NZ_UFTA01000002.1"/>
</dbReference>
<evidence type="ECO:0000259" key="3">
    <source>
        <dbReference type="PROSITE" id="PS50075"/>
    </source>
</evidence>
<dbReference type="Proteomes" id="UP000255124">
    <property type="component" value="Unassembled WGS sequence"/>
</dbReference>
<dbReference type="Gene3D" id="1.10.1200.10">
    <property type="entry name" value="ACP-like"/>
    <property type="match status" value="1"/>
</dbReference>
<dbReference type="Pfam" id="PF18563">
    <property type="entry name" value="TubC_N"/>
    <property type="match status" value="1"/>
</dbReference>
<dbReference type="InterPro" id="IPR041464">
    <property type="entry name" value="TubC_N"/>
</dbReference>
<keyword evidence="4" id="KW-0012">Acyltransferase</keyword>
<dbReference type="SUPFAM" id="SSF47336">
    <property type="entry name" value="ACP-like"/>
    <property type="match status" value="1"/>
</dbReference>
<dbReference type="SUPFAM" id="SSF53474">
    <property type="entry name" value="alpha/beta-Hydrolases"/>
    <property type="match status" value="1"/>
</dbReference>
<dbReference type="EC" id="2.3.1.-" evidence="4"/>